<gene>
    <name evidence="2" type="ORF">LZC95_48605</name>
</gene>
<protein>
    <submittedName>
        <fullName evidence="2">Cupin domain-containing protein</fullName>
    </submittedName>
</protein>
<feature type="domain" description="Cupin type-2" evidence="1">
    <location>
        <begin position="21"/>
        <end position="94"/>
    </location>
</feature>
<dbReference type="RefSeq" id="WP_394844896.1">
    <property type="nucleotide sequence ID" value="NZ_CP089982.1"/>
</dbReference>
<keyword evidence="3" id="KW-1185">Reference proteome</keyword>
<dbReference type="InterPro" id="IPR013096">
    <property type="entry name" value="Cupin_2"/>
</dbReference>
<dbReference type="CDD" id="cd02234">
    <property type="entry name" value="cupin_BLR7677-like"/>
    <property type="match status" value="1"/>
</dbReference>
<dbReference type="InterPro" id="IPR014710">
    <property type="entry name" value="RmlC-like_jellyroll"/>
</dbReference>
<dbReference type="SUPFAM" id="SSF51182">
    <property type="entry name" value="RmlC-like cupins"/>
    <property type="match status" value="1"/>
</dbReference>
<dbReference type="PANTHER" id="PTHR38599">
    <property type="entry name" value="CUPIN DOMAIN PROTEIN (AFU_ORTHOLOGUE AFUA_3G13620)"/>
    <property type="match status" value="1"/>
</dbReference>
<dbReference type="Pfam" id="PF07883">
    <property type="entry name" value="Cupin_2"/>
    <property type="match status" value="1"/>
</dbReference>
<evidence type="ECO:0000313" key="2">
    <source>
        <dbReference type="EMBL" id="WXA94295.1"/>
    </source>
</evidence>
<dbReference type="InterPro" id="IPR011051">
    <property type="entry name" value="RmlC_Cupin_sf"/>
</dbReference>
<dbReference type="Gene3D" id="2.60.120.10">
    <property type="entry name" value="Jelly Rolls"/>
    <property type="match status" value="1"/>
</dbReference>
<sequence length="108" mass="11810">MTTNFDRVIPNIPGKSLIAVEVTYAPGGTSTPHHHANSSFIYAYVVSGTIRSQVEGEPARDFHAGESWYELPGAHHLESKNMSTTEPAKLLAVFIVDTNDKELTTPDK</sequence>
<dbReference type="PANTHER" id="PTHR38599:SF1">
    <property type="entry name" value="CUPIN DOMAIN PROTEIN (AFU_ORTHOLOGUE AFUA_3G13620)"/>
    <property type="match status" value="1"/>
</dbReference>
<proteinExistence type="predicted"/>
<evidence type="ECO:0000313" key="3">
    <source>
        <dbReference type="Proteomes" id="UP001379533"/>
    </source>
</evidence>
<accession>A0ABZ2KB17</accession>
<evidence type="ECO:0000259" key="1">
    <source>
        <dbReference type="Pfam" id="PF07883"/>
    </source>
</evidence>
<name>A0ABZ2KB17_9BACT</name>
<dbReference type="EMBL" id="CP089982">
    <property type="protein sequence ID" value="WXA94295.1"/>
    <property type="molecule type" value="Genomic_DNA"/>
</dbReference>
<dbReference type="Proteomes" id="UP001379533">
    <property type="component" value="Chromosome"/>
</dbReference>
<organism evidence="2 3">
    <name type="scientific">Pendulispora brunnea</name>
    <dbReference type="NCBI Taxonomy" id="2905690"/>
    <lineage>
        <taxon>Bacteria</taxon>
        <taxon>Pseudomonadati</taxon>
        <taxon>Myxococcota</taxon>
        <taxon>Myxococcia</taxon>
        <taxon>Myxococcales</taxon>
        <taxon>Sorangiineae</taxon>
        <taxon>Pendulisporaceae</taxon>
        <taxon>Pendulispora</taxon>
    </lineage>
</organism>
<reference evidence="2 3" key="1">
    <citation type="submission" date="2021-12" db="EMBL/GenBank/DDBJ databases">
        <title>Discovery of the Pendulisporaceae a myxobacterial family with distinct sporulation behavior and unique specialized metabolism.</title>
        <authorList>
            <person name="Garcia R."/>
            <person name="Popoff A."/>
            <person name="Bader C.D."/>
            <person name="Loehr J."/>
            <person name="Walesch S."/>
            <person name="Walt C."/>
            <person name="Boldt J."/>
            <person name="Bunk B."/>
            <person name="Haeckl F.J.F.P.J."/>
            <person name="Gunesch A.P."/>
            <person name="Birkelbach J."/>
            <person name="Nuebel U."/>
            <person name="Pietschmann T."/>
            <person name="Bach T."/>
            <person name="Mueller R."/>
        </authorList>
    </citation>
    <scope>NUCLEOTIDE SEQUENCE [LARGE SCALE GENOMIC DNA]</scope>
    <source>
        <strain evidence="2 3">MSr12523</strain>
    </source>
</reference>